<keyword evidence="5" id="KW-0698">rRNA processing</keyword>
<dbReference type="GO" id="GO:0006364">
    <property type="term" value="P:rRNA processing"/>
    <property type="evidence" value="ECO:0007669"/>
    <property type="project" value="UniProtKB-KW"/>
</dbReference>
<comment type="subunit">
    <text evidence="15">Interacts specifically with the U3 small nucleolar RNA (U3 snoRNA). Binds a sub-fragment of the U3 snoRNA surrounding the B/C motif (3UBC). This association with the U3BC RNA is dependent on the binding of a protein called 15.5K to the box B/C motif. The association of the protein with the U3BC RNA was found to be also dependent on a conserved RNA structure that flanks the box B/C motif. Part of the small subunit (SSU) processome, composed of more than 70 proteins and the RNA chaperone small nucleolar RNA (snoRNA) U3.</text>
</comment>
<accession>A0AAN9BCU0</accession>
<keyword evidence="10" id="KW-0694">RNA-binding</keyword>
<evidence type="ECO:0000256" key="7">
    <source>
        <dbReference type="ARBA" id="ARBA00022574"/>
    </source>
</evidence>
<comment type="function">
    <text evidence="14">Component of a nucleolar small nuclear ribonucleoprotein particle (snoRNP) thought to participate in the processing and modification of pre-ribosomal RNA (pre-rRNA). Part of the small subunit (SSU) processome, first precursor of the small eukaryotic ribosomal subunit. During the assembly of the SSU processome in the nucleolus, many ribosome biogenesis factors, an RNA chaperone and ribosomal proteins associate with the nascent pre-rRNA and work in concert to generate RNA folding, modifications, rearrangements and cleavage as well as targeted degradation of pre-ribosomal RNA by the RNA exosome.</text>
</comment>
<dbReference type="PANTHER" id="PTHR19865">
    <property type="entry name" value="U3 SMALL NUCLEOLAR RNA INTERACTING PROTEIN 2"/>
    <property type="match status" value="1"/>
</dbReference>
<dbReference type="PANTHER" id="PTHR19865:SF0">
    <property type="entry name" value="U3 SMALL NUCLEOLAR RNA-INTERACTING PROTEIN 2"/>
    <property type="match status" value="1"/>
</dbReference>
<dbReference type="EMBL" id="JBAMIC010000010">
    <property type="protein sequence ID" value="KAK7102279.1"/>
    <property type="molecule type" value="Genomic_DNA"/>
</dbReference>
<evidence type="ECO:0000256" key="14">
    <source>
        <dbReference type="ARBA" id="ARBA00055322"/>
    </source>
</evidence>
<keyword evidence="12" id="KW-0539">Nucleus</keyword>
<dbReference type="SMART" id="SM00320">
    <property type="entry name" value="WD40"/>
    <property type="match status" value="7"/>
</dbReference>
<feature type="repeat" description="WD" evidence="19">
    <location>
        <begin position="193"/>
        <end position="234"/>
    </location>
</feature>
<protein>
    <recommendedName>
        <fullName evidence="16">U3 small nucleolar RNA-interacting protein 2</fullName>
    </recommendedName>
    <alternativeName>
        <fullName evidence="18">RRP9 homolog</fullName>
    </alternativeName>
    <alternativeName>
        <fullName evidence="17">U3 small nucleolar ribonucleoprotein-associated 55 kDa protein</fullName>
    </alternativeName>
</protein>
<dbReference type="CDD" id="cd00200">
    <property type="entry name" value="WD40"/>
    <property type="match status" value="1"/>
</dbReference>
<evidence type="ECO:0000256" key="1">
    <source>
        <dbReference type="ARBA" id="ARBA00004604"/>
    </source>
</evidence>
<dbReference type="Proteomes" id="UP001374579">
    <property type="component" value="Unassembled WGS sequence"/>
</dbReference>
<dbReference type="PROSITE" id="PS00678">
    <property type="entry name" value="WD_REPEATS_1"/>
    <property type="match status" value="1"/>
</dbReference>
<feature type="region of interest" description="Disordered" evidence="20">
    <location>
        <begin position="1"/>
        <end position="75"/>
    </location>
</feature>
<keyword evidence="9" id="KW-0832">Ubl conjugation</keyword>
<comment type="similarity">
    <text evidence="2">Belongs to the WD repeat RRP9 family.</text>
</comment>
<keyword evidence="4" id="KW-1017">Isopeptide bond</keyword>
<evidence type="ECO:0000256" key="11">
    <source>
        <dbReference type="ARBA" id="ARBA00022990"/>
    </source>
</evidence>
<dbReference type="Gene3D" id="2.130.10.10">
    <property type="entry name" value="YVTN repeat-like/Quinoprotein amine dehydrogenase"/>
    <property type="match status" value="1"/>
</dbReference>
<evidence type="ECO:0000256" key="12">
    <source>
        <dbReference type="ARBA" id="ARBA00023242"/>
    </source>
</evidence>
<evidence type="ECO:0000256" key="17">
    <source>
        <dbReference type="ARBA" id="ARBA00076054"/>
    </source>
</evidence>
<evidence type="ECO:0000256" key="8">
    <source>
        <dbReference type="ARBA" id="ARBA00022737"/>
    </source>
</evidence>
<proteinExistence type="inferred from homology"/>
<keyword evidence="8" id="KW-0677">Repeat</keyword>
<evidence type="ECO:0000256" key="9">
    <source>
        <dbReference type="ARBA" id="ARBA00022843"/>
    </source>
</evidence>
<keyword evidence="3" id="KW-0488">Methylation</keyword>
<evidence type="ECO:0000256" key="19">
    <source>
        <dbReference type="PROSITE-ProRule" id="PRU00221"/>
    </source>
</evidence>
<dbReference type="InterPro" id="IPR015943">
    <property type="entry name" value="WD40/YVTN_repeat-like_dom_sf"/>
</dbReference>
<feature type="repeat" description="WD" evidence="19">
    <location>
        <begin position="140"/>
        <end position="181"/>
    </location>
</feature>
<dbReference type="AlphaFoldDB" id="A0AAN9BCU0"/>
<comment type="subcellular location">
    <subcellularLocation>
        <location evidence="1">Nucleus</location>
        <location evidence="1">Nucleolus</location>
    </subcellularLocation>
</comment>
<dbReference type="PROSITE" id="PS50082">
    <property type="entry name" value="WD_REPEATS_2"/>
    <property type="match status" value="3"/>
</dbReference>
<evidence type="ECO:0000256" key="5">
    <source>
        <dbReference type="ARBA" id="ARBA00022552"/>
    </source>
</evidence>
<dbReference type="GO" id="GO:0032040">
    <property type="term" value="C:small-subunit processome"/>
    <property type="evidence" value="ECO:0007669"/>
    <property type="project" value="TreeGrafter"/>
</dbReference>
<feature type="compositionally biased region" description="Acidic residues" evidence="20">
    <location>
        <begin position="43"/>
        <end position="55"/>
    </location>
</feature>
<keyword evidence="22" id="KW-1185">Reference proteome</keyword>
<dbReference type="InterPro" id="IPR019775">
    <property type="entry name" value="WD40_repeat_CS"/>
</dbReference>
<dbReference type="InterPro" id="IPR039241">
    <property type="entry name" value="Rrp9-like"/>
</dbReference>
<evidence type="ECO:0000256" key="4">
    <source>
        <dbReference type="ARBA" id="ARBA00022499"/>
    </source>
</evidence>
<dbReference type="InterPro" id="IPR001680">
    <property type="entry name" value="WD40_rpt"/>
</dbReference>
<evidence type="ECO:0000256" key="15">
    <source>
        <dbReference type="ARBA" id="ARBA00065513"/>
    </source>
</evidence>
<dbReference type="PROSITE" id="PS50294">
    <property type="entry name" value="WD_REPEATS_REGION"/>
    <property type="match status" value="3"/>
</dbReference>
<evidence type="ECO:0000256" key="13">
    <source>
        <dbReference type="ARBA" id="ARBA00023274"/>
    </source>
</evidence>
<evidence type="ECO:0000256" key="16">
    <source>
        <dbReference type="ARBA" id="ARBA00074377"/>
    </source>
</evidence>
<name>A0AAN9BCU0_9CAEN</name>
<evidence type="ECO:0000256" key="6">
    <source>
        <dbReference type="ARBA" id="ARBA00022553"/>
    </source>
</evidence>
<feature type="repeat" description="WD" evidence="19">
    <location>
        <begin position="235"/>
        <end position="276"/>
    </location>
</feature>
<comment type="caution">
    <text evidence="21">The sequence shown here is derived from an EMBL/GenBank/DDBJ whole genome shotgun (WGS) entry which is preliminary data.</text>
</comment>
<dbReference type="Pfam" id="PF00400">
    <property type="entry name" value="WD40"/>
    <property type="match status" value="4"/>
</dbReference>
<keyword evidence="13" id="KW-0687">Ribonucleoprotein</keyword>
<reference evidence="21 22" key="1">
    <citation type="submission" date="2024-02" db="EMBL/GenBank/DDBJ databases">
        <title>Chromosome-scale genome assembly of the rough periwinkle Littorina saxatilis.</title>
        <authorList>
            <person name="De Jode A."/>
            <person name="Faria R."/>
            <person name="Formenti G."/>
            <person name="Sims Y."/>
            <person name="Smith T.P."/>
            <person name="Tracey A."/>
            <person name="Wood J.M.D."/>
            <person name="Zagrodzka Z.B."/>
            <person name="Johannesson K."/>
            <person name="Butlin R.K."/>
            <person name="Leder E.H."/>
        </authorList>
    </citation>
    <scope>NUCLEOTIDE SEQUENCE [LARGE SCALE GENOMIC DNA]</scope>
    <source>
        <strain evidence="21">Snail1</strain>
        <tissue evidence="21">Muscle</tissue>
    </source>
</reference>
<evidence type="ECO:0000256" key="3">
    <source>
        <dbReference type="ARBA" id="ARBA00022481"/>
    </source>
</evidence>
<evidence type="ECO:0000313" key="21">
    <source>
        <dbReference type="EMBL" id="KAK7102279.1"/>
    </source>
</evidence>
<gene>
    <name evidence="21" type="ORF">V1264_020522</name>
</gene>
<evidence type="ECO:0000256" key="10">
    <source>
        <dbReference type="ARBA" id="ARBA00022884"/>
    </source>
</evidence>
<organism evidence="21 22">
    <name type="scientific">Littorina saxatilis</name>
    <dbReference type="NCBI Taxonomy" id="31220"/>
    <lineage>
        <taxon>Eukaryota</taxon>
        <taxon>Metazoa</taxon>
        <taxon>Spiralia</taxon>
        <taxon>Lophotrochozoa</taxon>
        <taxon>Mollusca</taxon>
        <taxon>Gastropoda</taxon>
        <taxon>Caenogastropoda</taxon>
        <taxon>Littorinimorpha</taxon>
        <taxon>Littorinoidea</taxon>
        <taxon>Littorinidae</taxon>
        <taxon>Littorina</taxon>
    </lineage>
</organism>
<evidence type="ECO:0000256" key="20">
    <source>
        <dbReference type="SAM" id="MobiDB-lite"/>
    </source>
</evidence>
<keyword evidence="7 19" id="KW-0853">WD repeat</keyword>
<evidence type="ECO:0000256" key="2">
    <source>
        <dbReference type="ARBA" id="ARBA00006777"/>
    </source>
</evidence>
<sequence length="476" mass="52959">MSFFLRGKGKKTEQNGIKRKKLPVQDEERGGKGKRRRQAKLDEEIESDEEIDSDEAVGAKNGVSSDEEDVETAQEVKLRKAKEYLAKLKEEEEQKEEVDDVTHDSISHRLQQDDLAQSGKLHKLVSDQYTCPDPASIRALRGHQLPVTCAVVSPDSKTAFSASKDGSIIKWCLQSDKKLHIIPGGRKGTEKTHLGHTGCVLCMAITSDGKFLATGDANKLIHIWDPASFRKIKTFTGHRQEVSGLAFRKNSHQLFSAGFDRLVKVWDLDEMTFVENLFGHEGSITAIDSLIRERAVTVGRDRLVFIFKVPEETAVKFVKHIHSDCVALINESNFITGGEENTLCLWSVMKKKPVFTFKNAHTGSVEGKTTSPMGENWITAVASLQFTDLIASAGSKDGFVRLWKCSSDFRTLTPLFAIPLPGFVNSLQFSPNGDFLVAAVGQEHRLGRWWRLKQAKNAVYVIPLPKKTPTAETLPG</sequence>
<evidence type="ECO:0000256" key="18">
    <source>
        <dbReference type="ARBA" id="ARBA00077445"/>
    </source>
</evidence>
<dbReference type="InterPro" id="IPR036322">
    <property type="entry name" value="WD40_repeat_dom_sf"/>
</dbReference>
<keyword evidence="6" id="KW-0597">Phosphoprotein</keyword>
<keyword evidence="11" id="KW-0007">Acetylation</keyword>
<dbReference type="GO" id="GO:0034511">
    <property type="term" value="F:U3 snoRNA binding"/>
    <property type="evidence" value="ECO:0007669"/>
    <property type="project" value="InterPro"/>
</dbReference>
<dbReference type="SUPFAM" id="SSF50978">
    <property type="entry name" value="WD40 repeat-like"/>
    <property type="match status" value="1"/>
</dbReference>
<dbReference type="FunFam" id="2.130.10.10:FF:000143">
    <property type="entry name" value="U3 small nucleolar RNA-interacting protein 2 isoform X2"/>
    <property type="match status" value="1"/>
</dbReference>
<evidence type="ECO:0000313" key="22">
    <source>
        <dbReference type="Proteomes" id="UP001374579"/>
    </source>
</evidence>